<name>A0ABS2HIE6_9VIBR</name>
<gene>
    <name evidence="6 8" type="primary">cdd</name>
    <name evidence="8" type="ORF">JQC93_05460</name>
</gene>
<dbReference type="PIRSF" id="PIRSF006334">
    <property type="entry name" value="Cdd_plus_pseudo"/>
    <property type="match status" value="1"/>
</dbReference>
<feature type="binding site" evidence="6">
    <location>
        <position position="129"/>
    </location>
    <ligand>
        <name>Zn(2+)</name>
        <dbReference type="ChEBI" id="CHEBI:29105"/>
        <note>catalytic</note>
    </ligand>
</feature>
<feature type="binding site" evidence="6">
    <location>
        <position position="132"/>
    </location>
    <ligand>
        <name>Zn(2+)</name>
        <dbReference type="ChEBI" id="CHEBI:29105"/>
        <note>catalytic</note>
    </ligand>
</feature>
<evidence type="ECO:0000256" key="4">
    <source>
        <dbReference type="ARBA" id="ARBA00022801"/>
    </source>
</evidence>
<evidence type="ECO:0000256" key="1">
    <source>
        <dbReference type="ARBA" id="ARBA00006576"/>
    </source>
</evidence>
<comment type="function">
    <text evidence="6">This enzyme scavenges exogenous and endogenous cytidine and 2'-deoxycytidine for UMP synthesis.</text>
</comment>
<keyword evidence="4 6" id="KW-0378">Hydrolase</keyword>
<dbReference type="EC" id="3.5.4.5" evidence="6"/>
<keyword evidence="3 6" id="KW-0479">Metal-binding</keyword>
<dbReference type="NCBIfam" id="NF006537">
    <property type="entry name" value="PRK09027.1"/>
    <property type="match status" value="1"/>
</dbReference>
<dbReference type="Pfam" id="PF00383">
    <property type="entry name" value="dCMP_cyt_deam_1"/>
    <property type="match status" value="1"/>
</dbReference>
<dbReference type="CDD" id="cd01283">
    <property type="entry name" value="cytidine_deaminase"/>
    <property type="match status" value="2"/>
</dbReference>
<keyword evidence="9" id="KW-1185">Reference proteome</keyword>
<dbReference type="Pfam" id="PF08211">
    <property type="entry name" value="dCMP_cyt_deam_2"/>
    <property type="match status" value="1"/>
</dbReference>
<evidence type="ECO:0000313" key="8">
    <source>
        <dbReference type="EMBL" id="MBM7035849.1"/>
    </source>
</evidence>
<evidence type="ECO:0000256" key="5">
    <source>
        <dbReference type="ARBA" id="ARBA00022833"/>
    </source>
</evidence>
<protein>
    <recommendedName>
        <fullName evidence="6">Cytidine deaminase</fullName>
        <ecNumber evidence="6">3.5.4.5</ecNumber>
    </recommendedName>
    <alternativeName>
        <fullName evidence="6">Cytidine aminohydrolase</fullName>
        <shortName evidence="6">CDA</shortName>
    </alternativeName>
</protein>
<comment type="subunit">
    <text evidence="2 6">Homodimer.</text>
</comment>
<comment type="cofactor">
    <cofactor evidence="6">
        <name>Zn(2+)</name>
        <dbReference type="ChEBI" id="CHEBI:29105"/>
    </cofactor>
    <text evidence="6">Binds 1 zinc ion.</text>
</comment>
<reference evidence="8 9" key="1">
    <citation type="submission" date="2021-02" db="EMBL/GenBank/DDBJ databases">
        <authorList>
            <person name="Park J.-S."/>
        </authorList>
    </citation>
    <scope>NUCLEOTIDE SEQUENCE [LARGE SCALE GENOMIC DNA]</scope>
    <source>
        <strain evidence="8 9">188UL20-2</strain>
    </source>
</reference>
<dbReference type="InterPro" id="IPR006263">
    <property type="entry name" value="Cyt_deam_dimer"/>
</dbReference>
<dbReference type="PANTHER" id="PTHR11644">
    <property type="entry name" value="CYTIDINE DEAMINASE"/>
    <property type="match status" value="1"/>
</dbReference>
<dbReference type="InterPro" id="IPR050202">
    <property type="entry name" value="Cyt/Deoxycyt_deaminase"/>
</dbReference>
<dbReference type="PROSITE" id="PS51747">
    <property type="entry name" value="CYT_DCMP_DEAMINASES_2"/>
    <property type="match status" value="2"/>
</dbReference>
<dbReference type="GO" id="GO:0004126">
    <property type="term" value="F:cytidine deaminase activity"/>
    <property type="evidence" value="ECO:0007669"/>
    <property type="project" value="UniProtKB-EC"/>
</dbReference>
<organism evidence="8 9">
    <name type="scientific">Vibrio ulleungensis</name>
    <dbReference type="NCBI Taxonomy" id="2807619"/>
    <lineage>
        <taxon>Bacteria</taxon>
        <taxon>Pseudomonadati</taxon>
        <taxon>Pseudomonadota</taxon>
        <taxon>Gammaproteobacteria</taxon>
        <taxon>Vibrionales</taxon>
        <taxon>Vibrionaceae</taxon>
        <taxon>Vibrio</taxon>
    </lineage>
</organism>
<dbReference type="InterPro" id="IPR002125">
    <property type="entry name" value="CMP_dCMP_dom"/>
</dbReference>
<dbReference type="SUPFAM" id="SSF53927">
    <property type="entry name" value="Cytidine deaminase-like"/>
    <property type="match status" value="2"/>
</dbReference>
<feature type="active site" description="Proton donor" evidence="6">
    <location>
        <position position="104"/>
    </location>
</feature>
<dbReference type="InterPro" id="IPR016192">
    <property type="entry name" value="APOBEC/CMP_deaminase_Zn-bd"/>
</dbReference>
<feature type="binding site" evidence="6">
    <location>
        <position position="102"/>
    </location>
    <ligand>
        <name>Zn(2+)</name>
        <dbReference type="ChEBI" id="CHEBI:29105"/>
        <note>catalytic</note>
    </ligand>
</feature>
<accession>A0ABS2HIE6</accession>
<dbReference type="RefSeq" id="WP_205157476.1">
    <property type="nucleotide sequence ID" value="NZ_JAFEUM010000002.1"/>
</dbReference>
<dbReference type="EMBL" id="JAFEUM010000002">
    <property type="protein sequence ID" value="MBM7035849.1"/>
    <property type="molecule type" value="Genomic_DNA"/>
</dbReference>
<feature type="domain" description="CMP/dCMP-type deaminase" evidence="7">
    <location>
        <begin position="48"/>
        <end position="168"/>
    </location>
</feature>
<dbReference type="InterPro" id="IPR020797">
    <property type="entry name" value="Cytidine_deaminase_bacteria"/>
</dbReference>
<proteinExistence type="inferred from homology"/>
<evidence type="ECO:0000256" key="2">
    <source>
        <dbReference type="ARBA" id="ARBA00011738"/>
    </source>
</evidence>
<dbReference type="NCBIfam" id="TIGR01355">
    <property type="entry name" value="cyt_deam_dimer"/>
    <property type="match status" value="1"/>
</dbReference>
<sequence length="295" mass="31752">MHSQREMIIQALPNALQQPVRDLMTAPGFDATIAKQSVKALSDASGLDESQLKLALLPLAASFSYTPISKFNVGAIVTGKSGKLYFGANMEFTGAQLGQTVHAEQSAISHAWIKGETAITNITINYSPCGHCRQFMNELDCASEFDIQLPDHAPQPLHYYLPDSFGPKDLDVTEGLMHPTSHDYSLDQQHPLLQRAVDAANMSHAPYTGDHSGIAIELANGKVFIGSYAENAAFNPSLPPLQVALSQVLIHGFQFSDIQSVALVEASGGAISHLADTQATLDVIDPDIPLIYTNI</sequence>
<dbReference type="Proteomes" id="UP000809621">
    <property type="component" value="Unassembled WGS sequence"/>
</dbReference>
<dbReference type="Gene3D" id="3.40.140.10">
    <property type="entry name" value="Cytidine Deaminase, domain 2"/>
    <property type="match status" value="2"/>
</dbReference>
<evidence type="ECO:0000259" key="7">
    <source>
        <dbReference type="PROSITE" id="PS51747"/>
    </source>
</evidence>
<evidence type="ECO:0000256" key="3">
    <source>
        <dbReference type="ARBA" id="ARBA00022723"/>
    </source>
</evidence>
<dbReference type="HAMAP" id="MF_01558">
    <property type="entry name" value="Cyt_deam"/>
    <property type="match status" value="1"/>
</dbReference>
<comment type="similarity">
    <text evidence="1 6">Belongs to the cytidine and deoxycytidylate deaminase family.</text>
</comment>
<comment type="catalytic activity">
    <reaction evidence="6">
        <text>2'-deoxycytidine + H2O + H(+) = 2'-deoxyuridine + NH4(+)</text>
        <dbReference type="Rhea" id="RHEA:13433"/>
        <dbReference type="ChEBI" id="CHEBI:15377"/>
        <dbReference type="ChEBI" id="CHEBI:15378"/>
        <dbReference type="ChEBI" id="CHEBI:15698"/>
        <dbReference type="ChEBI" id="CHEBI:16450"/>
        <dbReference type="ChEBI" id="CHEBI:28938"/>
        <dbReference type="EC" id="3.5.4.5"/>
    </reaction>
</comment>
<keyword evidence="5 6" id="KW-0862">Zinc</keyword>
<dbReference type="PANTHER" id="PTHR11644:SF2">
    <property type="entry name" value="CYTIDINE DEAMINASE"/>
    <property type="match status" value="1"/>
</dbReference>
<dbReference type="PROSITE" id="PS00903">
    <property type="entry name" value="CYT_DCMP_DEAMINASES_1"/>
    <property type="match status" value="1"/>
</dbReference>
<dbReference type="InterPro" id="IPR013171">
    <property type="entry name" value="Cyd/dCyd_deaminase_Zn-bd"/>
</dbReference>
<comment type="caution">
    <text evidence="8">The sequence shown here is derived from an EMBL/GenBank/DDBJ whole genome shotgun (WGS) entry which is preliminary data.</text>
</comment>
<evidence type="ECO:0000313" key="9">
    <source>
        <dbReference type="Proteomes" id="UP000809621"/>
    </source>
</evidence>
<dbReference type="InterPro" id="IPR016193">
    <property type="entry name" value="Cytidine_deaminase-like"/>
</dbReference>
<comment type="catalytic activity">
    <reaction evidence="6">
        <text>cytidine + H2O + H(+) = uridine + NH4(+)</text>
        <dbReference type="Rhea" id="RHEA:16069"/>
        <dbReference type="ChEBI" id="CHEBI:15377"/>
        <dbReference type="ChEBI" id="CHEBI:15378"/>
        <dbReference type="ChEBI" id="CHEBI:16704"/>
        <dbReference type="ChEBI" id="CHEBI:17562"/>
        <dbReference type="ChEBI" id="CHEBI:28938"/>
        <dbReference type="EC" id="3.5.4.5"/>
    </reaction>
</comment>
<feature type="binding site" evidence="6">
    <location>
        <begin position="89"/>
        <end position="91"/>
    </location>
    <ligand>
        <name>substrate</name>
    </ligand>
</feature>
<feature type="domain" description="CMP/dCMP-type deaminase" evidence="7">
    <location>
        <begin position="187"/>
        <end position="295"/>
    </location>
</feature>
<evidence type="ECO:0000256" key="6">
    <source>
        <dbReference type="HAMAP-Rule" id="MF_01558"/>
    </source>
</evidence>